<gene>
    <name evidence="2" type="ORF">UJA718_LOCUS50205</name>
</gene>
<dbReference type="EMBL" id="CAJOBP010110221">
    <property type="protein sequence ID" value="CAF5000072.1"/>
    <property type="molecule type" value="Genomic_DNA"/>
</dbReference>
<feature type="region of interest" description="Disordered" evidence="1">
    <location>
        <begin position="1"/>
        <end position="62"/>
    </location>
</feature>
<evidence type="ECO:0000313" key="2">
    <source>
        <dbReference type="EMBL" id="CAF5000072.1"/>
    </source>
</evidence>
<proteinExistence type="predicted"/>
<feature type="non-terminal residue" evidence="2">
    <location>
        <position position="62"/>
    </location>
</feature>
<accession>A0A822AP66</accession>
<evidence type="ECO:0000313" key="3">
    <source>
        <dbReference type="Proteomes" id="UP000663873"/>
    </source>
</evidence>
<organism evidence="2 3">
    <name type="scientific">Rotaria socialis</name>
    <dbReference type="NCBI Taxonomy" id="392032"/>
    <lineage>
        <taxon>Eukaryota</taxon>
        <taxon>Metazoa</taxon>
        <taxon>Spiralia</taxon>
        <taxon>Gnathifera</taxon>
        <taxon>Rotifera</taxon>
        <taxon>Eurotatoria</taxon>
        <taxon>Bdelloidea</taxon>
        <taxon>Philodinida</taxon>
        <taxon>Philodinidae</taxon>
        <taxon>Rotaria</taxon>
    </lineage>
</organism>
<feature type="compositionally biased region" description="Basic and acidic residues" evidence="1">
    <location>
        <begin position="1"/>
        <end position="11"/>
    </location>
</feature>
<keyword evidence="3" id="KW-1185">Reference proteome</keyword>
<protein>
    <submittedName>
        <fullName evidence="2">Uncharacterized protein</fullName>
    </submittedName>
</protein>
<feature type="non-terminal residue" evidence="2">
    <location>
        <position position="1"/>
    </location>
</feature>
<comment type="caution">
    <text evidence="2">The sequence shown here is derived from an EMBL/GenBank/DDBJ whole genome shotgun (WGS) entry which is preliminary data.</text>
</comment>
<evidence type="ECO:0000256" key="1">
    <source>
        <dbReference type="SAM" id="MobiDB-lite"/>
    </source>
</evidence>
<dbReference type="AlphaFoldDB" id="A0A822AP66"/>
<reference evidence="2" key="1">
    <citation type="submission" date="2021-02" db="EMBL/GenBank/DDBJ databases">
        <authorList>
            <person name="Nowell W R."/>
        </authorList>
    </citation>
    <scope>NUCLEOTIDE SEQUENCE</scope>
</reference>
<feature type="compositionally biased region" description="Polar residues" evidence="1">
    <location>
        <begin position="44"/>
        <end position="62"/>
    </location>
</feature>
<name>A0A822AP66_9BILA</name>
<sequence>LSFQQHRERFQRGTPANQEESDDDEAMNNMNPNLSQMYKPEDLSTPTKRPTSGSGFIINNSK</sequence>
<dbReference type="Proteomes" id="UP000663873">
    <property type="component" value="Unassembled WGS sequence"/>
</dbReference>